<dbReference type="PROSITE" id="PS50977">
    <property type="entry name" value="HTH_TETR_2"/>
    <property type="match status" value="1"/>
</dbReference>
<dbReference type="EMBL" id="JBHRYJ010000001">
    <property type="protein sequence ID" value="MFC3675493.1"/>
    <property type="molecule type" value="Genomic_DNA"/>
</dbReference>
<dbReference type="InterPro" id="IPR050109">
    <property type="entry name" value="HTH-type_TetR-like_transc_reg"/>
</dbReference>
<dbReference type="SUPFAM" id="SSF46689">
    <property type="entry name" value="Homeodomain-like"/>
    <property type="match status" value="1"/>
</dbReference>
<dbReference type="InterPro" id="IPR001647">
    <property type="entry name" value="HTH_TetR"/>
</dbReference>
<keyword evidence="7" id="KW-1185">Reference proteome</keyword>
<feature type="DNA-binding region" description="H-T-H motif" evidence="4">
    <location>
        <begin position="43"/>
        <end position="62"/>
    </location>
</feature>
<evidence type="ECO:0000313" key="7">
    <source>
        <dbReference type="Proteomes" id="UP001595711"/>
    </source>
</evidence>
<dbReference type="PRINTS" id="PR00455">
    <property type="entry name" value="HTHTETR"/>
</dbReference>
<evidence type="ECO:0000259" key="5">
    <source>
        <dbReference type="PROSITE" id="PS50977"/>
    </source>
</evidence>
<evidence type="ECO:0000256" key="3">
    <source>
        <dbReference type="ARBA" id="ARBA00023163"/>
    </source>
</evidence>
<accession>A0ABV7VGZ3</accession>
<dbReference type="RefSeq" id="WP_379724175.1">
    <property type="nucleotide sequence ID" value="NZ_JBHRYJ010000001.1"/>
</dbReference>
<protein>
    <submittedName>
        <fullName evidence="6">TetR/AcrR family transcriptional regulator</fullName>
    </submittedName>
</protein>
<evidence type="ECO:0000256" key="2">
    <source>
        <dbReference type="ARBA" id="ARBA00023125"/>
    </source>
</evidence>
<evidence type="ECO:0000256" key="1">
    <source>
        <dbReference type="ARBA" id="ARBA00023015"/>
    </source>
</evidence>
<reference evidence="7" key="1">
    <citation type="journal article" date="2019" name="Int. J. Syst. Evol. Microbiol.">
        <title>The Global Catalogue of Microorganisms (GCM) 10K type strain sequencing project: providing services to taxonomists for standard genome sequencing and annotation.</title>
        <authorList>
            <consortium name="The Broad Institute Genomics Platform"/>
            <consortium name="The Broad Institute Genome Sequencing Center for Infectious Disease"/>
            <person name="Wu L."/>
            <person name="Ma J."/>
        </authorList>
    </citation>
    <scope>NUCLEOTIDE SEQUENCE [LARGE SCALE GENOMIC DNA]</scope>
    <source>
        <strain evidence="7">KCTC 42182</strain>
    </source>
</reference>
<evidence type="ECO:0000256" key="4">
    <source>
        <dbReference type="PROSITE-ProRule" id="PRU00335"/>
    </source>
</evidence>
<comment type="caution">
    <text evidence="6">The sequence shown here is derived from an EMBL/GenBank/DDBJ whole genome shotgun (WGS) entry which is preliminary data.</text>
</comment>
<sequence>MLIEMAKRSYTLKKRAENRDETHARIVAAAAALHEELGPAQTTISAVADRAGVQRLTVYRHFADEAALFAACTAHWLDRHPLPDPARWQDIADPAEKLLTALTALYTYYRGTRRMWAASLRDAEAVPALQGPLAEAAASLADYAARLAAGPVSAGAAGPAARATLGHAVQFACWASLDAQGLDDGEMADLVLGWLGGLRPARKA</sequence>
<feature type="domain" description="HTH tetR-type" evidence="5">
    <location>
        <begin position="20"/>
        <end position="80"/>
    </location>
</feature>
<keyword evidence="1" id="KW-0805">Transcription regulation</keyword>
<dbReference type="Proteomes" id="UP001595711">
    <property type="component" value="Unassembled WGS sequence"/>
</dbReference>
<dbReference type="PANTHER" id="PTHR30055:SF234">
    <property type="entry name" value="HTH-TYPE TRANSCRIPTIONAL REGULATOR BETI"/>
    <property type="match status" value="1"/>
</dbReference>
<gene>
    <name evidence="6" type="ORF">ACFOOQ_08060</name>
</gene>
<dbReference type="Gene3D" id="1.10.357.10">
    <property type="entry name" value="Tetracycline Repressor, domain 2"/>
    <property type="match status" value="1"/>
</dbReference>
<proteinExistence type="predicted"/>
<dbReference type="InterPro" id="IPR009057">
    <property type="entry name" value="Homeodomain-like_sf"/>
</dbReference>
<dbReference type="Pfam" id="PF00440">
    <property type="entry name" value="TetR_N"/>
    <property type="match status" value="1"/>
</dbReference>
<name>A0ABV7VGZ3_9PROT</name>
<dbReference type="PANTHER" id="PTHR30055">
    <property type="entry name" value="HTH-TYPE TRANSCRIPTIONAL REGULATOR RUTR"/>
    <property type="match status" value="1"/>
</dbReference>
<keyword evidence="3" id="KW-0804">Transcription</keyword>
<evidence type="ECO:0000313" key="6">
    <source>
        <dbReference type="EMBL" id="MFC3675493.1"/>
    </source>
</evidence>
<organism evidence="6 7">
    <name type="scientific">Ferrovibrio xuzhouensis</name>
    <dbReference type="NCBI Taxonomy" id="1576914"/>
    <lineage>
        <taxon>Bacteria</taxon>
        <taxon>Pseudomonadati</taxon>
        <taxon>Pseudomonadota</taxon>
        <taxon>Alphaproteobacteria</taxon>
        <taxon>Rhodospirillales</taxon>
        <taxon>Rhodospirillaceae</taxon>
        <taxon>Ferrovibrio</taxon>
    </lineage>
</organism>
<keyword evidence="2 4" id="KW-0238">DNA-binding</keyword>